<evidence type="ECO:0000313" key="5">
    <source>
        <dbReference type="EMBL" id="MDC7787637.1"/>
    </source>
</evidence>
<dbReference type="InterPro" id="IPR018060">
    <property type="entry name" value="HTH_AraC"/>
</dbReference>
<comment type="caution">
    <text evidence="5">The sequence shown here is derived from an EMBL/GenBank/DDBJ whole genome shotgun (WGS) entry which is preliminary data.</text>
</comment>
<dbReference type="SUPFAM" id="SSF46689">
    <property type="entry name" value="Homeodomain-like"/>
    <property type="match status" value="1"/>
</dbReference>
<keyword evidence="3" id="KW-0804">Transcription</keyword>
<proteinExistence type="predicted"/>
<dbReference type="PANTHER" id="PTHR43280:SF32">
    <property type="entry name" value="TRANSCRIPTIONAL REGULATORY PROTEIN"/>
    <property type="match status" value="1"/>
</dbReference>
<reference evidence="5" key="2">
    <citation type="submission" date="2023-02" db="EMBL/GenBank/DDBJ databases">
        <authorList>
            <person name="Rayyan A."/>
            <person name="Meyer T."/>
            <person name="Kyndt J.A."/>
        </authorList>
    </citation>
    <scope>NUCLEOTIDE SEQUENCE</scope>
    <source>
        <strain evidence="5">DSM 9987</strain>
    </source>
</reference>
<keyword evidence="1" id="KW-0805">Transcription regulation</keyword>
<name>A0ABT5JDC3_RHOTP</name>
<dbReference type="SMART" id="SM00342">
    <property type="entry name" value="HTH_ARAC"/>
    <property type="match status" value="1"/>
</dbReference>
<dbReference type="PROSITE" id="PS01124">
    <property type="entry name" value="HTH_ARAC_FAMILY_2"/>
    <property type="match status" value="1"/>
</dbReference>
<evidence type="ECO:0000256" key="2">
    <source>
        <dbReference type="ARBA" id="ARBA00023125"/>
    </source>
</evidence>
<evidence type="ECO:0000313" key="6">
    <source>
        <dbReference type="Proteomes" id="UP001165652"/>
    </source>
</evidence>
<reference evidence="5" key="1">
    <citation type="journal article" date="2023" name="Microbiol Resour">
        <title>Genome Sequences of Rhodoplanes serenus and Two Thermotolerant Strains, Rhodoplanes tepidamans and 'Rhodoplanes cryptolactis,' Further Refine the Genus.</title>
        <authorList>
            <person name="Rayyan A.A."/>
            <person name="Kyndt J.A."/>
        </authorList>
    </citation>
    <scope>NUCLEOTIDE SEQUENCE</scope>
    <source>
        <strain evidence="5">DSM 9987</strain>
    </source>
</reference>
<dbReference type="InterPro" id="IPR009057">
    <property type="entry name" value="Homeodomain-like_sf"/>
</dbReference>
<evidence type="ECO:0000259" key="4">
    <source>
        <dbReference type="PROSITE" id="PS01124"/>
    </source>
</evidence>
<evidence type="ECO:0000256" key="1">
    <source>
        <dbReference type="ARBA" id="ARBA00023015"/>
    </source>
</evidence>
<accession>A0ABT5JDC3</accession>
<sequence>MLKAKGVEQDLSGVLGTSLLAGSLAGQKVQLQAIRPALTGREWTLGRGEAGRLNHAVLVAAGQGHLVGPEPRLDFSGPALVWVPPRSAARLHLEAGAGGWLLAIADDLIASTISGNSESIVLAAIAARLLAVPVGSPAALDDLAHSFAAIERELAAAARGSWTAVTAHVALVMVGLWRASGIEAVAGRSGGPASSILQRFRHLVELHFREHWRIPRYAAALAVSPDRLHAICLRELARSPLTLVHERLVREAMLLLERSMLTVEQISAHLGFKDPAHFNRFFKANAGLPPGAFRHEAARSAAHRSLARTHHSYADWP</sequence>
<dbReference type="PANTHER" id="PTHR43280">
    <property type="entry name" value="ARAC-FAMILY TRANSCRIPTIONAL REGULATOR"/>
    <property type="match status" value="1"/>
</dbReference>
<evidence type="ECO:0000256" key="3">
    <source>
        <dbReference type="ARBA" id="ARBA00023163"/>
    </source>
</evidence>
<dbReference type="EMBL" id="JAQQLI010000030">
    <property type="protein sequence ID" value="MDC7787637.1"/>
    <property type="molecule type" value="Genomic_DNA"/>
</dbReference>
<keyword evidence="2" id="KW-0238">DNA-binding</keyword>
<feature type="domain" description="HTH araC/xylS-type" evidence="4">
    <location>
        <begin position="198"/>
        <end position="296"/>
    </location>
</feature>
<dbReference type="Gene3D" id="1.10.10.60">
    <property type="entry name" value="Homeodomain-like"/>
    <property type="match status" value="1"/>
</dbReference>
<dbReference type="RefSeq" id="WP_272778477.1">
    <property type="nucleotide sequence ID" value="NZ_JAQQLI010000030.1"/>
</dbReference>
<keyword evidence="6" id="KW-1185">Reference proteome</keyword>
<protein>
    <submittedName>
        <fullName evidence="5">Helix-turn-helix domain-containing protein</fullName>
    </submittedName>
</protein>
<organism evidence="5 6">
    <name type="scientific">Rhodoplanes tepidamans</name>
    <name type="common">Rhodoplanes cryptolactis</name>
    <dbReference type="NCBI Taxonomy" id="200616"/>
    <lineage>
        <taxon>Bacteria</taxon>
        <taxon>Pseudomonadati</taxon>
        <taxon>Pseudomonadota</taxon>
        <taxon>Alphaproteobacteria</taxon>
        <taxon>Hyphomicrobiales</taxon>
        <taxon>Nitrobacteraceae</taxon>
        <taxon>Rhodoplanes</taxon>
    </lineage>
</organism>
<dbReference type="Proteomes" id="UP001165652">
    <property type="component" value="Unassembled WGS sequence"/>
</dbReference>
<dbReference type="Pfam" id="PF12833">
    <property type="entry name" value="HTH_18"/>
    <property type="match status" value="1"/>
</dbReference>
<gene>
    <name evidence="5" type="ORF">PQJ73_18255</name>
</gene>